<protein>
    <submittedName>
        <fullName evidence="1">7974_t:CDS:1</fullName>
    </submittedName>
</protein>
<dbReference type="Proteomes" id="UP000789375">
    <property type="component" value="Unassembled WGS sequence"/>
</dbReference>
<sequence>MTIIHNGSEQNIQASNPVSFFTIEFASGANVGSLMGTYRSVKHEIVILQELTVSDNADTNQK</sequence>
<reference evidence="1" key="1">
    <citation type="submission" date="2021-06" db="EMBL/GenBank/DDBJ databases">
        <authorList>
            <person name="Kallberg Y."/>
            <person name="Tangrot J."/>
            <person name="Rosling A."/>
        </authorList>
    </citation>
    <scope>NUCLEOTIDE SEQUENCE</scope>
    <source>
        <strain evidence="1">87-6 pot B 2015</strain>
    </source>
</reference>
<organism evidence="1 2">
    <name type="scientific">Funneliformis mosseae</name>
    <name type="common">Endomycorrhizal fungus</name>
    <name type="synonym">Glomus mosseae</name>
    <dbReference type="NCBI Taxonomy" id="27381"/>
    <lineage>
        <taxon>Eukaryota</taxon>
        <taxon>Fungi</taxon>
        <taxon>Fungi incertae sedis</taxon>
        <taxon>Mucoromycota</taxon>
        <taxon>Glomeromycotina</taxon>
        <taxon>Glomeromycetes</taxon>
        <taxon>Glomerales</taxon>
        <taxon>Glomeraceae</taxon>
        <taxon>Funneliformis</taxon>
    </lineage>
</organism>
<name>A0A9N9H4S6_FUNMO</name>
<feature type="non-terminal residue" evidence="1">
    <location>
        <position position="1"/>
    </location>
</feature>
<evidence type="ECO:0000313" key="1">
    <source>
        <dbReference type="EMBL" id="CAG8658478.1"/>
    </source>
</evidence>
<accession>A0A9N9H4S6</accession>
<gene>
    <name evidence="1" type="ORF">FMOSSE_LOCUS11823</name>
</gene>
<keyword evidence="2" id="KW-1185">Reference proteome</keyword>
<evidence type="ECO:0000313" key="2">
    <source>
        <dbReference type="Proteomes" id="UP000789375"/>
    </source>
</evidence>
<proteinExistence type="predicted"/>
<dbReference type="EMBL" id="CAJVPP010004997">
    <property type="protein sequence ID" value="CAG8658478.1"/>
    <property type="molecule type" value="Genomic_DNA"/>
</dbReference>
<comment type="caution">
    <text evidence="1">The sequence shown here is derived from an EMBL/GenBank/DDBJ whole genome shotgun (WGS) entry which is preliminary data.</text>
</comment>
<dbReference type="AlphaFoldDB" id="A0A9N9H4S6"/>